<keyword evidence="2" id="KW-0812">Transmembrane</keyword>
<comment type="caution">
    <text evidence="3">The sequence shown here is derived from an EMBL/GenBank/DDBJ whole genome shotgun (WGS) entry which is preliminary data.</text>
</comment>
<dbReference type="Pfam" id="PF03583">
    <property type="entry name" value="LIP"/>
    <property type="match status" value="1"/>
</dbReference>
<proteinExistence type="predicted"/>
<evidence type="ECO:0000256" key="2">
    <source>
        <dbReference type="SAM" id="Phobius"/>
    </source>
</evidence>
<evidence type="ECO:0000313" key="4">
    <source>
        <dbReference type="Proteomes" id="UP000824190"/>
    </source>
</evidence>
<protein>
    <submittedName>
        <fullName evidence="3">Lipase family protein</fullName>
    </submittedName>
</protein>
<dbReference type="EMBL" id="DXGC01000086">
    <property type="protein sequence ID" value="HIW92073.1"/>
    <property type="molecule type" value="Genomic_DNA"/>
</dbReference>
<reference evidence="3" key="1">
    <citation type="journal article" date="2021" name="PeerJ">
        <title>Extensive microbial diversity within the chicken gut microbiome revealed by metagenomics and culture.</title>
        <authorList>
            <person name="Gilroy R."/>
            <person name="Ravi A."/>
            <person name="Getino M."/>
            <person name="Pursley I."/>
            <person name="Horton D.L."/>
            <person name="Alikhan N.F."/>
            <person name="Baker D."/>
            <person name="Gharbi K."/>
            <person name="Hall N."/>
            <person name="Watson M."/>
            <person name="Adriaenssens E.M."/>
            <person name="Foster-Nyarko E."/>
            <person name="Jarju S."/>
            <person name="Secka A."/>
            <person name="Antonio M."/>
            <person name="Oren A."/>
            <person name="Chaudhuri R.R."/>
            <person name="La Ragione R."/>
            <person name="Hildebrand F."/>
            <person name="Pallen M.J."/>
        </authorList>
    </citation>
    <scope>NUCLEOTIDE SEQUENCE</scope>
    <source>
        <strain evidence="3">CHK32-1732</strain>
    </source>
</reference>
<dbReference type="GO" id="GO:0004806">
    <property type="term" value="F:triacylglycerol lipase activity"/>
    <property type="evidence" value="ECO:0007669"/>
    <property type="project" value="InterPro"/>
</dbReference>
<evidence type="ECO:0000256" key="1">
    <source>
        <dbReference type="SAM" id="MobiDB-lite"/>
    </source>
</evidence>
<reference evidence="3" key="2">
    <citation type="submission" date="2021-04" db="EMBL/GenBank/DDBJ databases">
        <authorList>
            <person name="Gilroy R."/>
        </authorList>
    </citation>
    <scope>NUCLEOTIDE SEQUENCE</scope>
    <source>
        <strain evidence="3">CHK32-1732</strain>
    </source>
</reference>
<dbReference type="InterPro" id="IPR005152">
    <property type="entry name" value="Lipase_secreted"/>
</dbReference>
<dbReference type="SUPFAM" id="SSF53474">
    <property type="entry name" value="alpha/beta-Hydrolases"/>
    <property type="match status" value="1"/>
</dbReference>
<feature type="compositionally biased region" description="Basic and acidic residues" evidence="1">
    <location>
        <begin position="27"/>
        <end position="40"/>
    </location>
</feature>
<dbReference type="PANTHER" id="PTHR34853">
    <property type="match status" value="1"/>
</dbReference>
<evidence type="ECO:0000313" key="3">
    <source>
        <dbReference type="EMBL" id="HIW92073.1"/>
    </source>
</evidence>
<feature type="region of interest" description="Disordered" evidence="1">
    <location>
        <begin position="19"/>
        <end position="64"/>
    </location>
</feature>
<sequence length="486" mass="50943">MTRCSSTVRRCCCGLWPTQPTQPTQQRSDRTYRRENHFVSEESPVPRVLPTRVSNSSRPSRSRPLTTTAALCVAALVVGFASVSASVSAADATPLDAGQPVQDPGPNRVTPDWSGLDVTGGVGAALSDEVGVPAGEVPLNPGLGLTSAGEQHRFAYSTNDQHGDVVASTAAVFLPKGEAPEGGWPVLAWAHGTVGLGDECTPSAQNRSPRDTGYLNHWLDEGYAIVASDYAGLGTPGLMSYLNGSVTAANVIDSVAAAGKLDSVGPDLSDRWAVIGQSQGGGAALHVAHEATARSREVGLDYRGAVATGAPAYIEELVLAGSPSFPPVALPAGLNVYSAYILAGFREAHPELDADSVLTETGRRIADMAETACYGALEEALDGVNMASAFSRPLRDVPGLEPALRNYMATPTSGYDRPVFLAHGLQDLDVPTPVGLALNSEMWLRQFTGDASANTQVDVHWYNADHSGAMLASMADSTPFLESLFR</sequence>
<dbReference type="PANTHER" id="PTHR34853:SF1">
    <property type="entry name" value="LIPASE 5"/>
    <property type="match status" value="1"/>
</dbReference>
<dbReference type="Proteomes" id="UP000824190">
    <property type="component" value="Unassembled WGS sequence"/>
</dbReference>
<keyword evidence="2" id="KW-0472">Membrane</keyword>
<feature type="compositionally biased region" description="Low complexity" evidence="1">
    <location>
        <begin position="50"/>
        <end position="64"/>
    </location>
</feature>
<keyword evidence="2" id="KW-1133">Transmembrane helix</keyword>
<accession>A0A9D1RPV4</accession>
<organism evidence="3 4">
    <name type="scientific">Candidatus Corynebacterium avicola</name>
    <dbReference type="NCBI Taxonomy" id="2838527"/>
    <lineage>
        <taxon>Bacteria</taxon>
        <taxon>Bacillati</taxon>
        <taxon>Actinomycetota</taxon>
        <taxon>Actinomycetes</taxon>
        <taxon>Mycobacteriales</taxon>
        <taxon>Corynebacteriaceae</taxon>
        <taxon>Corynebacterium</taxon>
    </lineage>
</organism>
<feature type="transmembrane region" description="Helical" evidence="2">
    <location>
        <begin position="65"/>
        <end position="85"/>
    </location>
</feature>
<gene>
    <name evidence="3" type="ORF">H9870_10480</name>
</gene>
<dbReference type="AlphaFoldDB" id="A0A9D1RPV4"/>
<dbReference type="InterPro" id="IPR029058">
    <property type="entry name" value="AB_hydrolase_fold"/>
</dbReference>
<dbReference type="Gene3D" id="3.40.50.1820">
    <property type="entry name" value="alpha/beta hydrolase"/>
    <property type="match status" value="1"/>
</dbReference>
<dbReference type="GO" id="GO:0016042">
    <property type="term" value="P:lipid catabolic process"/>
    <property type="evidence" value="ECO:0007669"/>
    <property type="project" value="InterPro"/>
</dbReference>
<name>A0A9D1RPV4_9CORY</name>